<dbReference type="AlphaFoldDB" id="A0A6A1Q7N4"/>
<keyword evidence="1" id="KW-0677">Repeat</keyword>
<dbReference type="FunFam" id="2.20.70.10:FF:000015">
    <property type="entry name" value="Transcription elongation regulator 1 (CA150)"/>
    <property type="match status" value="1"/>
</dbReference>
<dbReference type="GO" id="GO:0003712">
    <property type="term" value="F:transcription coregulator activity"/>
    <property type="evidence" value="ECO:0007669"/>
    <property type="project" value="TreeGrafter"/>
</dbReference>
<dbReference type="Proteomes" id="UP000437017">
    <property type="component" value="Unassembled WGS sequence"/>
</dbReference>
<dbReference type="SUPFAM" id="SSF51045">
    <property type="entry name" value="WW domain"/>
    <property type="match status" value="2"/>
</dbReference>
<feature type="region of interest" description="Disordered" evidence="2">
    <location>
        <begin position="345"/>
        <end position="391"/>
    </location>
</feature>
<reference evidence="4 5" key="1">
    <citation type="journal article" date="2019" name="PLoS ONE">
        <title>Genomic analyses reveal an absence of contemporary introgressive admixture between fin whales and blue whales, despite known hybrids.</title>
        <authorList>
            <person name="Westbury M.V."/>
            <person name="Petersen B."/>
            <person name="Lorenzen E.D."/>
        </authorList>
    </citation>
    <scope>NUCLEOTIDE SEQUENCE [LARGE SCALE GENOMIC DNA]</scope>
    <source>
        <strain evidence="4">FinWhale-01</strain>
    </source>
</reference>
<evidence type="ECO:0000256" key="1">
    <source>
        <dbReference type="ARBA" id="ARBA00022737"/>
    </source>
</evidence>
<feature type="compositionally biased region" description="Pro residues" evidence="2">
    <location>
        <begin position="12"/>
        <end position="71"/>
    </location>
</feature>
<dbReference type="PROSITE" id="PS50020">
    <property type="entry name" value="WW_DOMAIN_2"/>
    <property type="match status" value="2"/>
</dbReference>
<dbReference type="GO" id="GO:0005634">
    <property type="term" value="C:nucleus"/>
    <property type="evidence" value="ECO:0007669"/>
    <property type="project" value="TreeGrafter"/>
</dbReference>
<feature type="non-terminal residue" evidence="4">
    <location>
        <position position="391"/>
    </location>
</feature>
<organism evidence="4 5">
    <name type="scientific">Balaenoptera physalus</name>
    <name type="common">Fin whale</name>
    <name type="synonym">Balaena physalus</name>
    <dbReference type="NCBI Taxonomy" id="9770"/>
    <lineage>
        <taxon>Eukaryota</taxon>
        <taxon>Metazoa</taxon>
        <taxon>Chordata</taxon>
        <taxon>Craniata</taxon>
        <taxon>Vertebrata</taxon>
        <taxon>Euteleostomi</taxon>
        <taxon>Mammalia</taxon>
        <taxon>Eutheria</taxon>
        <taxon>Laurasiatheria</taxon>
        <taxon>Artiodactyla</taxon>
        <taxon>Whippomorpha</taxon>
        <taxon>Cetacea</taxon>
        <taxon>Mysticeti</taxon>
        <taxon>Balaenopteridae</taxon>
        <taxon>Balaenoptera</taxon>
    </lineage>
</organism>
<dbReference type="GO" id="GO:0070063">
    <property type="term" value="F:RNA polymerase binding"/>
    <property type="evidence" value="ECO:0007669"/>
    <property type="project" value="InterPro"/>
</dbReference>
<dbReference type="InterPro" id="IPR045148">
    <property type="entry name" value="TCRG1-like"/>
</dbReference>
<dbReference type="FunFam" id="2.20.70.10:FF:000118">
    <property type="entry name" value="Transcription elongation regulator 1"/>
    <property type="match status" value="1"/>
</dbReference>
<gene>
    <name evidence="4" type="ORF">E2I00_009572</name>
</gene>
<evidence type="ECO:0000313" key="4">
    <source>
        <dbReference type="EMBL" id="KAB0404442.1"/>
    </source>
</evidence>
<name>A0A6A1Q7N4_BALPH</name>
<feature type="domain" description="WW" evidence="3">
    <location>
        <begin position="111"/>
        <end position="144"/>
    </location>
</feature>
<evidence type="ECO:0000256" key="2">
    <source>
        <dbReference type="SAM" id="MobiDB-lite"/>
    </source>
</evidence>
<evidence type="ECO:0000313" key="5">
    <source>
        <dbReference type="Proteomes" id="UP000437017"/>
    </source>
</evidence>
<dbReference type="OrthoDB" id="63972at2759"/>
<comment type="caution">
    <text evidence="4">The sequence shown here is derived from an EMBL/GenBank/DDBJ whole genome shotgun (WGS) entry which is preliminary data.</text>
</comment>
<dbReference type="PANTHER" id="PTHR15377:SF7">
    <property type="entry name" value="TRANSCRIPTION ELONGATION REGULATOR 1"/>
    <property type="match status" value="1"/>
</dbReference>
<evidence type="ECO:0000259" key="3">
    <source>
        <dbReference type="PROSITE" id="PS50020"/>
    </source>
</evidence>
<sequence>MAQQQALRFRGPAPPPNAVMRGPPPLMRPPPPFGMMRGPPPPPRPPFGRPPFDPNMPPMPPPGGIPPPMGPPHLQRPPFMPPPMGTMPPPPGMMFPPGMPPVTAPGTPALPPTEEIWVENKTPDGKVYYYNARTRESAWTKPDGVKVIQQSELTPMLAAQAQPSTCSIHFNVIINPILYHFYHNNCLFSFADSINTHNTRSDPKFCCFSCHAYTTPVQTVPQPHPQALPPAVPHSVPQPAAAIPAFPPVMVPPFRVPLPGMPIPLPGVAMMQIVSCPYVKTVATTKTGVLPGMAPPIVPMIHPQVAIAASPATLAGATAVSEWTEYKTADGKTYYYNNRTLESTWEKPQELKEKEKLEEKIKEPIKEPSEEPLPMETEEEDPKEEPIKEIK</sequence>
<dbReference type="EMBL" id="SGJD01000594">
    <property type="protein sequence ID" value="KAB0404442.1"/>
    <property type="molecule type" value="Genomic_DNA"/>
</dbReference>
<feature type="domain" description="WW" evidence="3">
    <location>
        <begin position="317"/>
        <end position="350"/>
    </location>
</feature>
<dbReference type="CDD" id="cd00201">
    <property type="entry name" value="WW"/>
    <property type="match status" value="2"/>
</dbReference>
<feature type="compositionally biased region" description="Basic and acidic residues" evidence="2">
    <location>
        <begin position="345"/>
        <end position="369"/>
    </location>
</feature>
<accession>A0A6A1Q7N4</accession>
<dbReference type="PROSITE" id="PS01159">
    <property type="entry name" value="WW_DOMAIN_1"/>
    <property type="match status" value="1"/>
</dbReference>
<dbReference type="Pfam" id="PF00397">
    <property type="entry name" value="WW"/>
    <property type="match status" value="2"/>
</dbReference>
<protein>
    <recommendedName>
        <fullName evidence="3">WW domain-containing protein</fullName>
    </recommendedName>
</protein>
<proteinExistence type="predicted"/>
<dbReference type="SMART" id="SM00456">
    <property type="entry name" value="WW"/>
    <property type="match status" value="2"/>
</dbReference>
<dbReference type="Gene3D" id="2.20.70.10">
    <property type="match status" value="2"/>
</dbReference>
<feature type="region of interest" description="Disordered" evidence="2">
    <location>
        <begin position="1"/>
        <end position="71"/>
    </location>
</feature>
<dbReference type="InterPro" id="IPR001202">
    <property type="entry name" value="WW_dom"/>
</dbReference>
<dbReference type="PANTHER" id="PTHR15377">
    <property type="entry name" value="TRANSCRIPTION ELONGATION REGULATOR 1"/>
    <property type="match status" value="1"/>
</dbReference>
<dbReference type="InterPro" id="IPR036020">
    <property type="entry name" value="WW_dom_sf"/>
</dbReference>
<keyword evidence="5" id="KW-1185">Reference proteome</keyword>